<keyword evidence="2" id="KW-0548">Nucleotidyltransferase</keyword>
<dbReference type="Proteomes" id="UP000515161">
    <property type="component" value="Unplaced"/>
</dbReference>
<sequence>MNWPGFAKLAGAMGVRSHMAGKCELCAVFSGESEAADDVEEETDTEGAAEVPLDPLVFPMEDFPLEQSRDETLQHAFGQVTDASNSGVGAVLSQQVEGVDRPVLYISPKLAQREVNYSTVEKECLAIQWAVGALRYYLLGRPFILWSDHAPLQWLHRMKDANARITQWYLPLQPFNFKVIHRPGNQMVVADFLSRSAEGGEESACGRRDPGLSRAVGVGVGAGSWKVAKGPVKVPTRATYAVAVPTKDQTAQTTARHLWTALIQPSGCPERFLTDRGGAFESEKKGTINGWVRTHHQTLLEAYIRVRAHTKQRQNWDQARYGLAIQCIVSGPRGRKDRYGRCTATTCVPAQQDYGPSLRWDSQPTPVIPGLVPEPEQFGELEQVPAQLDLEPQLEGGLVPGEGQGPVRRSQRKHFGVPPQRYQV</sequence>
<evidence type="ECO:0000259" key="8">
    <source>
        <dbReference type="Pfam" id="PF17917"/>
    </source>
</evidence>
<feature type="region of interest" description="Disordered" evidence="7">
    <location>
        <begin position="394"/>
        <end position="424"/>
    </location>
</feature>
<dbReference type="GeneID" id="117555269"/>
<dbReference type="GO" id="GO:0003964">
    <property type="term" value="F:RNA-directed DNA polymerase activity"/>
    <property type="evidence" value="ECO:0007669"/>
    <property type="project" value="UniProtKB-KW"/>
</dbReference>
<dbReference type="Gene3D" id="3.10.20.370">
    <property type="match status" value="1"/>
</dbReference>
<dbReference type="GO" id="GO:0004519">
    <property type="term" value="F:endonuclease activity"/>
    <property type="evidence" value="ECO:0007669"/>
    <property type="project" value="UniProtKB-KW"/>
</dbReference>
<reference evidence="10" key="1">
    <citation type="submission" date="2025-08" db="UniProtKB">
        <authorList>
            <consortium name="RefSeq"/>
        </authorList>
    </citation>
    <scope>IDENTIFICATION</scope>
</reference>
<gene>
    <name evidence="10" type="primary">LOC117555269</name>
</gene>
<dbReference type="Pfam" id="PF17917">
    <property type="entry name" value="RT_RNaseH"/>
    <property type="match status" value="1"/>
</dbReference>
<keyword evidence="6" id="KW-0695">RNA-directed DNA polymerase</keyword>
<keyword evidence="5" id="KW-0378">Hydrolase</keyword>
<dbReference type="SUPFAM" id="SSF53098">
    <property type="entry name" value="Ribonuclease H-like"/>
    <property type="match status" value="1"/>
</dbReference>
<keyword evidence="3" id="KW-0540">Nuclease</keyword>
<evidence type="ECO:0000256" key="4">
    <source>
        <dbReference type="ARBA" id="ARBA00022759"/>
    </source>
</evidence>
<evidence type="ECO:0000256" key="1">
    <source>
        <dbReference type="ARBA" id="ARBA00022679"/>
    </source>
</evidence>
<keyword evidence="1" id="KW-0808">Transferase</keyword>
<dbReference type="SUPFAM" id="SSF56672">
    <property type="entry name" value="DNA/RNA polymerases"/>
    <property type="match status" value="1"/>
</dbReference>
<name>A0A6P8V6Z0_GYMAC</name>
<dbReference type="GO" id="GO:0003676">
    <property type="term" value="F:nucleic acid binding"/>
    <property type="evidence" value="ECO:0007669"/>
    <property type="project" value="InterPro"/>
</dbReference>
<dbReference type="InterPro" id="IPR043502">
    <property type="entry name" value="DNA/RNA_pol_sf"/>
</dbReference>
<evidence type="ECO:0000256" key="5">
    <source>
        <dbReference type="ARBA" id="ARBA00022801"/>
    </source>
</evidence>
<keyword evidence="4" id="KW-0255">Endonuclease</keyword>
<accession>A0A6P8V6Z0</accession>
<evidence type="ECO:0000256" key="3">
    <source>
        <dbReference type="ARBA" id="ARBA00022722"/>
    </source>
</evidence>
<evidence type="ECO:0000313" key="9">
    <source>
        <dbReference type="Proteomes" id="UP000515161"/>
    </source>
</evidence>
<proteinExistence type="predicted"/>
<dbReference type="InterPro" id="IPR036397">
    <property type="entry name" value="RNaseH_sf"/>
</dbReference>
<dbReference type="OrthoDB" id="8952835at2759"/>
<dbReference type="FunFam" id="3.10.20.370:FF:000001">
    <property type="entry name" value="Retrovirus-related Pol polyprotein from transposon 17.6-like protein"/>
    <property type="match status" value="1"/>
</dbReference>
<dbReference type="RefSeq" id="XP_034086009.1">
    <property type="nucleotide sequence ID" value="XM_034230118.1"/>
</dbReference>
<evidence type="ECO:0000313" key="10">
    <source>
        <dbReference type="RefSeq" id="XP_034086009.1"/>
    </source>
</evidence>
<evidence type="ECO:0000256" key="7">
    <source>
        <dbReference type="SAM" id="MobiDB-lite"/>
    </source>
</evidence>
<evidence type="ECO:0000256" key="6">
    <source>
        <dbReference type="ARBA" id="ARBA00022918"/>
    </source>
</evidence>
<dbReference type="PANTHER" id="PTHR34072">
    <property type="entry name" value="ENZYMATIC POLYPROTEIN-RELATED"/>
    <property type="match status" value="1"/>
</dbReference>
<keyword evidence="9" id="KW-1185">Reference proteome</keyword>
<feature type="domain" description="Reverse transcriptase RNase H-like" evidence="8">
    <location>
        <begin position="80"/>
        <end position="175"/>
    </location>
</feature>
<dbReference type="CDD" id="cd09274">
    <property type="entry name" value="RNase_HI_RT_Ty3"/>
    <property type="match status" value="1"/>
</dbReference>
<organism evidence="9 10">
    <name type="scientific">Gymnodraco acuticeps</name>
    <name type="common">Antarctic dragonfish</name>
    <dbReference type="NCBI Taxonomy" id="8218"/>
    <lineage>
        <taxon>Eukaryota</taxon>
        <taxon>Metazoa</taxon>
        <taxon>Chordata</taxon>
        <taxon>Craniata</taxon>
        <taxon>Vertebrata</taxon>
        <taxon>Euteleostomi</taxon>
        <taxon>Actinopterygii</taxon>
        <taxon>Neopterygii</taxon>
        <taxon>Teleostei</taxon>
        <taxon>Neoteleostei</taxon>
        <taxon>Acanthomorphata</taxon>
        <taxon>Eupercaria</taxon>
        <taxon>Perciformes</taxon>
        <taxon>Notothenioidei</taxon>
        <taxon>Bathydraconidae</taxon>
        <taxon>Gymnodraco</taxon>
    </lineage>
</organism>
<evidence type="ECO:0000256" key="2">
    <source>
        <dbReference type="ARBA" id="ARBA00022695"/>
    </source>
</evidence>
<dbReference type="InterPro" id="IPR041373">
    <property type="entry name" value="RT_RNaseH"/>
</dbReference>
<dbReference type="AlphaFoldDB" id="A0A6P8V6Z0"/>
<dbReference type="Gene3D" id="3.30.420.10">
    <property type="entry name" value="Ribonuclease H-like superfamily/Ribonuclease H"/>
    <property type="match status" value="1"/>
</dbReference>
<dbReference type="InParanoid" id="A0A6P8V6Z0"/>
<dbReference type="PANTHER" id="PTHR34072:SF52">
    <property type="entry name" value="RIBONUCLEASE H"/>
    <property type="match status" value="1"/>
</dbReference>
<dbReference type="InterPro" id="IPR012337">
    <property type="entry name" value="RNaseH-like_sf"/>
</dbReference>
<protein>
    <submittedName>
        <fullName evidence="10">Uncharacterized protein LOC117555269</fullName>
    </submittedName>
</protein>
<dbReference type="GO" id="GO:0016787">
    <property type="term" value="F:hydrolase activity"/>
    <property type="evidence" value="ECO:0007669"/>
    <property type="project" value="UniProtKB-KW"/>
</dbReference>
<dbReference type="KEGG" id="gacu:117555269"/>